<feature type="binding site" evidence="8">
    <location>
        <position position="227"/>
    </location>
    <ligand>
        <name>Zn(2+)</name>
        <dbReference type="ChEBI" id="CHEBI:29105"/>
        <note>catalytic</note>
    </ligand>
</feature>
<evidence type="ECO:0000256" key="8">
    <source>
        <dbReference type="PIRSR" id="PIRSR608901-2"/>
    </source>
</evidence>
<feature type="transmembrane region" description="Helical" evidence="9">
    <location>
        <begin position="83"/>
        <end position="107"/>
    </location>
</feature>
<dbReference type="GO" id="GO:0016811">
    <property type="term" value="F:hydrolase activity, acting on carbon-nitrogen (but not peptide) bonds, in linear amides"/>
    <property type="evidence" value="ECO:0007669"/>
    <property type="project" value="InterPro"/>
</dbReference>
<evidence type="ECO:0000256" key="3">
    <source>
        <dbReference type="ARBA" id="ARBA00022692"/>
    </source>
</evidence>
<evidence type="ECO:0000256" key="7">
    <source>
        <dbReference type="PIRSR" id="PIRSR608901-1"/>
    </source>
</evidence>
<keyword evidence="8" id="KW-0862">Zinc</keyword>
<dbReference type="GO" id="GO:0046513">
    <property type="term" value="P:ceramide biosynthetic process"/>
    <property type="evidence" value="ECO:0007669"/>
    <property type="project" value="TreeGrafter"/>
</dbReference>
<gene>
    <name evidence="10" type="ORF">QSP1433_LOCUS13432</name>
</gene>
<feature type="transmembrane region" description="Helical" evidence="9">
    <location>
        <begin position="54"/>
        <end position="71"/>
    </location>
</feature>
<evidence type="ECO:0008006" key="11">
    <source>
        <dbReference type="Google" id="ProtNLM"/>
    </source>
</evidence>
<organism evidence="10">
    <name type="scientific">Mucochytrium quahogii</name>
    <dbReference type="NCBI Taxonomy" id="96639"/>
    <lineage>
        <taxon>Eukaryota</taxon>
        <taxon>Sar</taxon>
        <taxon>Stramenopiles</taxon>
        <taxon>Bigyra</taxon>
        <taxon>Labyrinthulomycetes</taxon>
        <taxon>Thraustochytrida</taxon>
        <taxon>Thraustochytriidae</taxon>
        <taxon>Mucochytrium</taxon>
    </lineage>
</organism>
<evidence type="ECO:0000313" key="10">
    <source>
        <dbReference type="EMBL" id="CAD9698062.1"/>
    </source>
</evidence>
<feature type="binding site" evidence="7">
    <location>
        <position position="40"/>
    </location>
    <ligand>
        <name>Ca(2+)</name>
        <dbReference type="ChEBI" id="CHEBI:29108"/>
    </ligand>
</feature>
<comment type="subcellular location">
    <subcellularLocation>
        <location evidence="1">Membrane</location>
        <topology evidence="1">Multi-pass membrane protein</topology>
    </subcellularLocation>
</comment>
<protein>
    <recommendedName>
        <fullName evidence="11">Alkaline phytoceramidase</fullName>
    </recommendedName>
</protein>
<dbReference type="GO" id="GO:0005789">
    <property type="term" value="C:endoplasmic reticulum membrane"/>
    <property type="evidence" value="ECO:0007669"/>
    <property type="project" value="TreeGrafter"/>
</dbReference>
<keyword evidence="7" id="KW-0479">Metal-binding</keyword>
<feature type="transmembrane region" description="Helical" evidence="9">
    <location>
        <begin position="224"/>
        <end position="245"/>
    </location>
</feature>
<evidence type="ECO:0000256" key="4">
    <source>
        <dbReference type="ARBA" id="ARBA00022801"/>
    </source>
</evidence>
<feature type="binding site" evidence="8">
    <location>
        <position position="101"/>
    </location>
    <ligand>
        <name>Zn(2+)</name>
        <dbReference type="ChEBI" id="CHEBI:29105"/>
        <note>catalytic</note>
    </ligand>
</feature>
<feature type="transmembrane region" description="Helical" evidence="9">
    <location>
        <begin position="134"/>
        <end position="166"/>
    </location>
</feature>
<dbReference type="PANTHER" id="PTHR46187">
    <property type="entry name" value="ALKALINE CERAMIDASE 3"/>
    <property type="match status" value="1"/>
</dbReference>
<comment type="similarity">
    <text evidence="2">Belongs to the alkaline ceramidase family.</text>
</comment>
<feature type="binding site" evidence="7">
    <location>
        <position position="53"/>
    </location>
    <ligand>
        <name>Ca(2+)</name>
        <dbReference type="ChEBI" id="CHEBI:29108"/>
    </ligand>
</feature>
<evidence type="ECO:0000256" key="6">
    <source>
        <dbReference type="ARBA" id="ARBA00023136"/>
    </source>
</evidence>
<dbReference type="AlphaFoldDB" id="A0A7S2SET6"/>
<proteinExistence type="inferred from homology"/>
<keyword evidence="6 9" id="KW-0472">Membrane</keyword>
<dbReference type="GO" id="GO:0046872">
    <property type="term" value="F:metal ion binding"/>
    <property type="evidence" value="ECO:0007669"/>
    <property type="project" value="UniProtKB-KW"/>
</dbReference>
<dbReference type="PANTHER" id="PTHR46187:SF3">
    <property type="entry name" value="ALKALINE CERAMIDASE 3"/>
    <property type="match status" value="1"/>
</dbReference>
<keyword evidence="5 9" id="KW-1133">Transmembrane helix</keyword>
<evidence type="ECO:0000256" key="2">
    <source>
        <dbReference type="ARBA" id="ARBA00009780"/>
    </source>
</evidence>
<dbReference type="EMBL" id="HBHK01021093">
    <property type="protein sequence ID" value="CAD9698062.1"/>
    <property type="molecule type" value="Transcribed_RNA"/>
</dbReference>
<feature type="binding site" evidence="7">
    <location>
        <position position="42"/>
    </location>
    <ligand>
        <name>Ca(2+)</name>
        <dbReference type="ChEBI" id="CHEBI:29108"/>
    </ligand>
</feature>
<feature type="binding site" evidence="8">
    <location>
        <position position="223"/>
    </location>
    <ligand>
        <name>Zn(2+)</name>
        <dbReference type="ChEBI" id="CHEBI:29105"/>
        <note>catalytic</note>
    </ligand>
</feature>
<dbReference type="InterPro" id="IPR008901">
    <property type="entry name" value="ACER"/>
</dbReference>
<evidence type="ECO:0000256" key="5">
    <source>
        <dbReference type="ARBA" id="ARBA00022989"/>
    </source>
</evidence>
<evidence type="ECO:0000256" key="9">
    <source>
        <dbReference type="SAM" id="Phobius"/>
    </source>
</evidence>
<sequence>MVNSGEEDVGVLEALVFGKEYRAPNGTATGYWGVPTGINWCEVDYAWNPYVAEFWNTISSVAFVIAGLAGRRIANRMRLPRRFYALSWSLMFLGLASAMFHCTLLWFNQKLDETFENVALVLVYHSDGSQAVSFVHSILVCLGIFTISAFLFCEIHLIGIIILTLWKVNNWVHTAQLALHGAAGLARAVKVAAGSALIGFICWLIDRIACAQILGLAFNPQLHAWWHIFGGVALYEAFVLAASLYKFREFLADNGSTRELVLPLLRPGVFGLDYPCRYDHVE</sequence>
<comment type="cofactor">
    <cofactor evidence="8">
        <name>Zn(2+)</name>
        <dbReference type="ChEBI" id="CHEBI:29105"/>
    </cofactor>
</comment>
<evidence type="ECO:0000256" key="1">
    <source>
        <dbReference type="ARBA" id="ARBA00004141"/>
    </source>
</evidence>
<name>A0A7S2SET6_9STRA</name>
<keyword evidence="4" id="KW-0378">Hydrolase</keyword>
<feature type="transmembrane region" description="Helical" evidence="9">
    <location>
        <begin position="197"/>
        <end position="218"/>
    </location>
</feature>
<accession>A0A7S2SET6</accession>
<keyword evidence="3 9" id="KW-0812">Transmembrane</keyword>
<keyword evidence="7" id="KW-0106">Calcium</keyword>
<reference evidence="10" key="1">
    <citation type="submission" date="2021-01" db="EMBL/GenBank/DDBJ databases">
        <authorList>
            <person name="Corre E."/>
            <person name="Pelletier E."/>
            <person name="Niang G."/>
            <person name="Scheremetjew M."/>
            <person name="Finn R."/>
            <person name="Kale V."/>
            <person name="Holt S."/>
            <person name="Cochrane G."/>
            <person name="Meng A."/>
            <person name="Brown T."/>
            <person name="Cohen L."/>
        </authorList>
    </citation>
    <scope>NUCLEOTIDE SEQUENCE</scope>
    <source>
        <strain evidence="10">NY070348D</strain>
    </source>
</reference>
<dbReference type="GO" id="GO:0046514">
    <property type="term" value="P:ceramide catabolic process"/>
    <property type="evidence" value="ECO:0007669"/>
    <property type="project" value="TreeGrafter"/>
</dbReference>
<dbReference type="Pfam" id="PF05875">
    <property type="entry name" value="Ceramidase"/>
    <property type="match status" value="1"/>
</dbReference>